<dbReference type="Gramene" id="ESQ56357">
    <property type="protein sequence ID" value="ESQ56357"/>
    <property type="gene ID" value="EUTSA_v10026781mg"/>
</dbReference>
<sequence>MEVDNTGPNHVVQEPTNASFRVENDEVMEKDMGKMVNFLGERHRLHLEWKKSQFAEPCRSRFKNLFLAYGSCLRVFGKCRQIIIIDGSSLKCGGREYMFVAAGVDANNDQIPLAFEIVDRESGETWRWFLRNLGTVITDSPELTFGISIRELWHYVRKSYRIPGLLGYVQQASKAFNSCDFKNAYKGLVRKNPHCAEFLRAIGFERWSMRHSKGDRFDIYTNEVYVLLFVKEEKTIMNLMNHINWYMDITFEERYRKKIEHDGALSPYIEELVKKNLEDVNRFAITEVHGRACVVQSKSSDVYKVSLEKRTCSCVVFQKTMVPCVHSFLASQHFGVSSDVIVSKRFSTGQWLKTYNVPVMPFGNVDEDVLPLSVPLMRLKPLIRRTVVGRPRHYPALDVSIGG</sequence>
<evidence type="ECO:0000256" key="2">
    <source>
        <dbReference type="ARBA" id="ARBA00022771"/>
    </source>
</evidence>
<dbReference type="InterPro" id="IPR007527">
    <property type="entry name" value="Znf_SWIM"/>
</dbReference>
<evidence type="ECO:0000256" key="1">
    <source>
        <dbReference type="ARBA" id="ARBA00022723"/>
    </source>
</evidence>
<dbReference type="PANTHER" id="PTHR31973">
    <property type="entry name" value="POLYPROTEIN, PUTATIVE-RELATED"/>
    <property type="match status" value="1"/>
</dbReference>
<dbReference type="PANTHER" id="PTHR31973:SF187">
    <property type="entry name" value="MUTATOR TRANSPOSASE MUDRA PROTEIN"/>
    <property type="match status" value="1"/>
</dbReference>
<keyword evidence="7" id="KW-1185">Reference proteome</keyword>
<proteinExistence type="predicted"/>
<reference evidence="6 7" key="1">
    <citation type="journal article" date="2013" name="Front. Plant Sci.">
        <title>The Reference Genome of the Halophytic Plant Eutrema salsugineum.</title>
        <authorList>
            <person name="Yang R."/>
            <person name="Jarvis D.E."/>
            <person name="Chen H."/>
            <person name="Beilstein M.A."/>
            <person name="Grimwood J."/>
            <person name="Jenkins J."/>
            <person name="Shu S."/>
            <person name="Prochnik S."/>
            <person name="Xin M."/>
            <person name="Ma C."/>
            <person name="Schmutz J."/>
            <person name="Wing R.A."/>
            <person name="Mitchell-Olds T."/>
            <person name="Schumaker K.S."/>
            <person name="Wang X."/>
        </authorList>
    </citation>
    <scope>NUCLEOTIDE SEQUENCE [LARGE SCALE GENOMIC DNA]</scope>
</reference>
<keyword evidence="1" id="KW-0479">Metal-binding</keyword>
<gene>
    <name evidence="6" type="ORF">EUTSA_v10026781mg</name>
</gene>
<keyword evidence="3" id="KW-0862">Zinc</keyword>
<evidence type="ECO:0000313" key="6">
    <source>
        <dbReference type="EMBL" id="ESQ56357.1"/>
    </source>
</evidence>
<dbReference type="PROSITE" id="PS50966">
    <property type="entry name" value="ZF_SWIM"/>
    <property type="match status" value="1"/>
</dbReference>
<evidence type="ECO:0000256" key="4">
    <source>
        <dbReference type="PROSITE-ProRule" id="PRU00325"/>
    </source>
</evidence>
<dbReference type="KEGG" id="eus:EUTSA_v10026781mg"/>
<dbReference type="Proteomes" id="UP000030689">
    <property type="component" value="Unassembled WGS sequence"/>
</dbReference>
<name>V4MLD4_EUTSA</name>
<dbReference type="GO" id="GO:0008270">
    <property type="term" value="F:zinc ion binding"/>
    <property type="evidence" value="ECO:0007669"/>
    <property type="project" value="UniProtKB-KW"/>
</dbReference>
<keyword evidence="2 4" id="KW-0863">Zinc-finger</keyword>
<evidence type="ECO:0000256" key="3">
    <source>
        <dbReference type="ARBA" id="ARBA00022833"/>
    </source>
</evidence>
<protein>
    <recommendedName>
        <fullName evidence="5">SWIM-type domain-containing protein</fullName>
    </recommendedName>
</protein>
<evidence type="ECO:0000313" key="7">
    <source>
        <dbReference type="Proteomes" id="UP000030689"/>
    </source>
</evidence>
<accession>V4MLD4</accession>
<evidence type="ECO:0000259" key="5">
    <source>
        <dbReference type="PROSITE" id="PS50966"/>
    </source>
</evidence>
<dbReference type="InterPro" id="IPR006564">
    <property type="entry name" value="Znf_PMZ"/>
</dbReference>
<dbReference type="EMBL" id="KI517384">
    <property type="protein sequence ID" value="ESQ56357.1"/>
    <property type="molecule type" value="Genomic_DNA"/>
</dbReference>
<dbReference type="OMA" id="LMNHINW"/>
<dbReference type="SMART" id="SM00575">
    <property type="entry name" value="ZnF_PMZ"/>
    <property type="match status" value="1"/>
</dbReference>
<organism evidence="6 7">
    <name type="scientific">Eutrema salsugineum</name>
    <name type="common">Saltwater cress</name>
    <name type="synonym">Sisymbrium salsugineum</name>
    <dbReference type="NCBI Taxonomy" id="72664"/>
    <lineage>
        <taxon>Eukaryota</taxon>
        <taxon>Viridiplantae</taxon>
        <taxon>Streptophyta</taxon>
        <taxon>Embryophyta</taxon>
        <taxon>Tracheophyta</taxon>
        <taxon>Spermatophyta</taxon>
        <taxon>Magnoliopsida</taxon>
        <taxon>eudicotyledons</taxon>
        <taxon>Gunneridae</taxon>
        <taxon>Pentapetalae</taxon>
        <taxon>rosids</taxon>
        <taxon>malvids</taxon>
        <taxon>Brassicales</taxon>
        <taxon>Brassicaceae</taxon>
        <taxon>Eutremeae</taxon>
        <taxon>Eutrema</taxon>
    </lineage>
</organism>
<dbReference type="Pfam" id="PF04434">
    <property type="entry name" value="SWIM"/>
    <property type="match status" value="1"/>
</dbReference>
<dbReference type="AlphaFoldDB" id="V4MLD4"/>
<dbReference type="STRING" id="72664.V4MLD4"/>
<feature type="domain" description="SWIM-type" evidence="5">
    <location>
        <begin position="303"/>
        <end position="335"/>
    </location>
</feature>